<evidence type="ECO:0000256" key="3">
    <source>
        <dbReference type="ARBA" id="ARBA00023163"/>
    </source>
</evidence>
<dbReference type="AlphaFoldDB" id="A0AAW5HWE7"/>
<dbReference type="RefSeq" id="WP_168161642.1">
    <property type="nucleotide sequence ID" value="NZ_JAEUWV010000003.1"/>
</dbReference>
<evidence type="ECO:0000256" key="1">
    <source>
        <dbReference type="ARBA" id="ARBA00023015"/>
    </source>
</evidence>
<reference evidence="6 7" key="1">
    <citation type="submission" date="2021-01" db="EMBL/GenBank/DDBJ databases">
        <title>Identification and Characterization of Corynebacterium sp.</title>
        <authorList>
            <person name="Luo Q."/>
            <person name="Qu P."/>
            <person name="Chen Q."/>
        </authorList>
    </citation>
    <scope>NUCLEOTIDE SEQUENCE [LARGE SCALE GENOMIC DNA]</scope>
    <source>
        <strain evidence="6 7">MC-18</strain>
    </source>
</reference>
<evidence type="ECO:0000313" key="7">
    <source>
        <dbReference type="Proteomes" id="UP001205920"/>
    </source>
</evidence>
<evidence type="ECO:0000313" key="6">
    <source>
        <dbReference type="EMBL" id="MCO6394141.1"/>
    </source>
</evidence>
<dbReference type="Pfam" id="PF00440">
    <property type="entry name" value="TetR_N"/>
    <property type="match status" value="1"/>
</dbReference>
<feature type="DNA-binding region" description="H-T-H motif" evidence="4">
    <location>
        <begin position="39"/>
        <end position="58"/>
    </location>
</feature>
<dbReference type="PANTHER" id="PTHR30055:SF234">
    <property type="entry name" value="HTH-TYPE TRANSCRIPTIONAL REGULATOR BETI"/>
    <property type="match status" value="1"/>
</dbReference>
<comment type="caution">
    <text evidence="6">The sequence shown here is derived from an EMBL/GenBank/DDBJ whole genome shotgun (WGS) entry which is preliminary data.</text>
</comment>
<dbReference type="InterPro" id="IPR001647">
    <property type="entry name" value="HTH_TetR"/>
</dbReference>
<keyword evidence="3" id="KW-0804">Transcription</keyword>
<dbReference type="Gene3D" id="1.10.357.10">
    <property type="entry name" value="Tetracycline Repressor, domain 2"/>
    <property type="match status" value="1"/>
</dbReference>
<dbReference type="PANTHER" id="PTHR30055">
    <property type="entry name" value="HTH-TYPE TRANSCRIPTIONAL REGULATOR RUTR"/>
    <property type="match status" value="1"/>
</dbReference>
<evidence type="ECO:0000256" key="2">
    <source>
        <dbReference type="ARBA" id="ARBA00023125"/>
    </source>
</evidence>
<gene>
    <name evidence="6" type="ORF">JMN37_03955</name>
</gene>
<keyword evidence="7" id="KW-1185">Reference proteome</keyword>
<organism evidence="6 7">
    <name type="scientific">Corynebacterium lipophilum</name>
    <dbReference type="NCBI Taxonomy" id="2804918"/>
    <lineage>
        <taxon>Bacteria</taxon>
        <taxon>Bacillati</taxon>
        <taxon>Actinomycetota</taxon>
        <taxon>Actinomycetes</taxon>
        <taxon>Mycobacteriales</taxon>
        <taxon>Corynebacteriaceae</taxon>
        <taxon>Corynebacterium</taxon>
    </lineage>
</organism>
<protein>
    <submittedName>
        <fullName evidence="6">TetR family transcriptional regulator</fullName>
    </submittedName>
</protein>
<dbReference type="InterPro" id="IPR009057">
    <property type="entry name" value="Homeodomain-like_sf"/>
</dbReference>
<dbReference type="GO" id="GO:0000976">
    <property type="term" value="F:transcription cis-regulatory region binding"/>
    <property type="evidence" value="ECO:0007669"/>
    <property type="project" value="TreeGrafter"/>
</dbReference>
<dbReference type="InterPro" id="IPR050109">
    <property type="entry name" value="HTH-type_TetR-like_transc_reg"/>
</dbReference>
<keyword evidence="1" id="KW-0805">Transcription regulation</keyword>
<accession>A0AAW5HWE7</accession>
<keyword evidence="2 4" id="KW-0238">DNA-binding</keyword>
<evidence type="ECO:0000259" key="5">
    <source>
        <dbReference type="PROSITE" id="PS50977"/>
    </source>
</evidence>
<sequence length="208" mass="23789">MNFPDQSEGLRQRKRRETRQRIFDTAASLVARDGYDNVTVEEICQGAGISRRTFFNYMDSKDDAVLGPFPLEFTSESFARIADESSTNMLSLVIDAMEESGAEDRAEDACRIQRLMQDNPSLANAMLARKRDTLRHLEQAVREHFASHPEDRRLDVTIEAEARIVVELFRTTLVLYARSLHFQEEGSPKEQARSVAAVVTKYAKELQW</sequence>
<dbReference type="SUPFAM" id="SSF46689">
    <property type="entry name" value="Homeodomain-like"/>
    <property type="match status" value="1"/>
</dbReference>
<evidence type="ECO:0000256" key="4">
    <source>
        <dbReference type="PROSITE-ProRule" id="PRU00335"/>
    </source>
</evidence>
<name>A0AAW5HWE7_9CORY</name>
<dbReference type="PROSITE" id="PS50977">
    <property type="entry name" value="HTH_TETR_2"/>
    <property type="match status" value="1"/>
</dbReference>
<dbReference type="EMBL" id="JAEUWV010000003">
    <property type="protein sequence ID" value="MCO6394141.1"/>
    <property type="molecule type" value="Genomic_DNA"/>
</dbReference>
<feature type="domain" description="HTH tetR-type" evidence="5">
    <location>
        <begin position="16"/>
        <end position="76"/>
    </location>
</feature>
<dbReference type="GO" id="GO:0003700">
    <property type="term" value="F:DNA-binding transcription factor activity"/>
    <property type="evidence" value="ECO:0007669"/>
    <property type="project" value="TreeGrafter"/>
</dbReference>
<dbReference type="Proteomes" id="UP001205920">
    <property type="component" value="Unassembled WGS sequence"/>
</dbReference>
<proteinExistence type="predicted"/>